<dbReference type="RefSeq" id="WP_090055452.1">
    <property type="nucleotide sequence ID" value="NZ_FORH01000001.1"/>
</dbReference>
<sequence>MQQESAELIALKVLGWLASDEEIFLVFLGSSGISAGELMARAGEIEILTAVLDFVAMDDTWVNACAAATGLDPHDPMRARQALPGGAEIHWT</sequence>
<protein>
    <recommendedName>
        <fullName evidence="3">DUF3572 domain-containing protein</fullName>
    </recommendedName>
</protein>
<dbReference type="EMBL" id="FORH01000001">
    <property type="protein sequence ID" value="SFI48684.1"/>
    <property type="molecule type" value="Genomic_DNA"/>
</dbReference>
<dbReference type="InterPro" id="IPR021955">
    <property type="entry name" value="DUF3572"/>
</dbReference>
<dbReference type="Proteomes" id="UP000199630">
    <property type="component" value="Unassembled WGS sequence"/>
</dbReference>
<evidence type="ECO:0000313" key="1">
    <source>
        <dbReference type="EMBL" id="SFI48684.1"/>
    </source>
</evidence>
<dbReference type="Pfam" id="PF12096">
    <property type="entry name" value="DUF3572"/>
    <property type="match status" value="1"/>
</dbReference>
<accession>A0A1I3IL32</accession>
<dbReference type="AlphaFoldDB" id="A0A1I3IL32"/>
<gene>
    <name evidence="1" type="ORF">SAMN04487991_0055</name>
</gene>
<name>A0A1I3IL32_9RHOB</name>
<evidence type="ECO:0000313" key="2">
    <source>
        <dbReference type="Proteomes" id="UP000199630"/>
    </source>
</evidence>
<dbReference type="OrthoDB" id="7356934at2"/>
<dbReference type="STRING" id="588602.SAMN04487991_0055"/>
<keyword evidence="2" id="KW-1185">Reference proteome</keyword>
<proteinExistence type="predicted"/>
<organism evidence="1 2">
    <name type="scientific">Celeribacter neptunius</name>
    <dbReference type="NCBI Taxonomy" id="588602"/>
    <lineage>
        <taxon>Bacteria</taxon>
        <taxon>Pseudomonadati</taxon>
        <taxon>Pseudomonadota</taxon>
        <taxon>Alphaproteobacteria</taxon>
        <taxon>Rhodobacterales</taxon>
        <taxon>Roseobacteraceae</taxon>
        <taxon>Celeribacter</taxon>
    </lineage>
</organism>
<reference evidence="2" key="1">
    <citation type="submission" date="2016-10" db="EMBL/GenBank/DDBJ databases">
        <authorList>
            <person name="Varghese N."/>
            <person name="Submissions S."/>
        </authorList>
    </citation>
    <scope>NUCLEOTIDE SEQUENCE [LARGE SCALE GENOMIC DNA]</scope>
    <source>
        <strain evidence="2">DSM 26471</strain>
    </source>
</reference>
<evidence type="ECO:0008006" key="3">
    <source>
        <dbReference type="Google" id="ProtNLM"/>
    </source>
</evidence>